<comment type="caution">
    <text evidence="3">The sequence shown here is derived from an EMBL/GenBank/DDBJ whole genome shotgun (WGS) entry which is preliminary data.</text>
</comment>
<evidence type="ECO:0000313" key="4">
    <source>
        <dbReference type="Proteomes" id="UP000015523"/>
    </source>
</evidence>
<proteinExistence type="predicted"/>
<evidence type="ECO:0000259" key="2">
    <source>
        <dbReference type="Pfam" id="PF14258"/>
    </source>
</evidence>
<dbReference type="eggNOG" id="ENOG502ZSFJ">
    <property type="taxonomic scope" value="Bacteria"/>
</dbReference>
<keyword evidence="1" id="KW-0812">Transmembrane</keyword>
<feature type="transmembrane region" description="Helical" evidence="1">
    <location>
        <begin position="21"/>
        <end position="43"/>
    </location>
</feature>
<name>T0K9P7_9SPHN</name>
<feature type="domain" description="DUF4350" evidence="2">
    <location>
        <begin position="58"/>
        <end position="254"/>
    </location>
</feature>
<dbReference type="Pfam" id="PF14258">
    <property type="entry name" value="DUF4350"/>
    <property type="match status" value="1"/>
</dbReference>
<evidence type="ECO:0000313" key="3">
    <source>
        <dbReference type="EMBL" id="EQB33399.1"/>
    </source>
</evidence>
<dbReference type="STRING" id="1346791.M529_04425"/>
<accession>T0K9P7</accession>
<dbReference type="PATRIC" id="fig|1346791.3.peg.853"/>
<dbReference type="InterPro" id="IPR025646">
    <property type="entry name" value="DUF4350"/>
</dbReference>
<reference evidence="3 4" key="1">
    <citation type="journal article" date="2013" name="Genome Announc.">
        <title>Draft Genome Sequence of Sphingobium ummariense Strain RL-3, a Hexachlorocyclohexane-Degrading Bacterium.</title>
        <authorList>
            <person name="Kohli P."/>
            <person name="Dua A."/>
            <person name="Sangwan N."/>
            <person name="Oldach P."/>
            <person name="Khurana J.P."/>
            <person name="Lal R."/>
        </authorList>
    </citation>
    <scope>NUCLEOTIDE SEQUENCE [LARGE SCALE GENOMIC DNA]</scope>
    <source>
        <strain evidence="3 4">RL-3</strain>
    </source>
</reference>
<dbReference type="Proteomes" id="UP000015523">
    <property type="component" value="Unassembled WGS sequence"/>
</dbReference>
<organism evidence="3 4">
    <name type="scientific">Sphingobium ummariense RL-3</name>
    <dbReference type="NCBI Taxonomy" id="1346791"/>
    <lineage>
        <taxon>Bacteria</taxon>
        <taxon>Pseudomonadati</taxon>
        <taxon>Pseudomonadota</taxon>
        <taxon>Alphaproteobacteria</taxon>
        <taxon>Sphingomonadales</taxon>
        <taxon>Sphingomonadaceae</taxon>
        <taxon>Sphingobium</taxon>
    </lineage>
</organism>
<gene>
    <name evidence="3" type="ORF">M529_04425</name>
</gene>
<keyword evidence="1" id="KW-0472">Membrane</keyword>
<dbReference type="AlphaFoldDB" id="T0K9P7"/>
<protein>
    <recommendedName>
        <fullName evidence="2">DUF4350 domain-containing protein</fullName>
    </recommendedName>
</protein>
<keyword evidence="1" id="KW-1133">Transmembrane helix</keyword>
<evidence type="ECO:0000256" key="1">
    <source>
        <dbReference type="SAM" id="Phobius"/>
    </source>
</evidence>
<keyword evidence="4" id="KW-1185">Reference proteome</keyword>
<feature type="transmembrane region" description="Helical" evidence="1">
    <location>
        <begin position="289"/>
        <end position="309"/>
    </location>
</feature>
<dbReference type="EMBL" id="AUWY01000040">
    <property type="protein sequence ID" value="EQB33399.1"/>
    <property type="molecule type" value="Genomic_DNA"/>
</dbReference>
<sequence>MVGMSDIALTKGDQPALFRGFTVGLMLAIGIVAFAAMLVLGAYAPDLRSGRNGGSHALSTAVTGYAGLVRLAEATGRHPRIVRHPHQYDSEDLLVVTPERGSIDISAALRGREGKPTLFVLPKWLMVPDREHQGWSRYAGLMPLSEPVGVLAPGVRFTMRQYKSGGGRLVTHDLPAAVRFWAPRPIQVITGIDRNNNQQADSWRDLTPLITDRNGGIVLARLGGGPLYVLADPDLLNNRGMKEEDQAASALALLDWMNSTGAEGIAFDVAMNGFGHSQSPLKLLFEPPFLAATLAILAALLLAGIHAFGRFGPLRPRERAVAFGKAALVDNSAALIRKAGREARLGGRYAAVIRERAARIFGVPARLKGDAVDAYLDNLTGRQRFTDLARAAEEAQDRRELMETARALHAWQWEKRT</sequence>